<evidence type="ECO:0000259" key="3">
    <source>
        <dbReference type="SMART" id="SM01007"/>
    </source>
</evidence>
<dbReference type="SMART" id="SM01007">
    <property type="entry name" value="Aldolase_II"/>
    <property type="match status" value="1"/>
</dbReference>
<keyword evidence="1" id="KW-0479">Metal-binding</keyword>
<dbReference type="GO" id="GO:0046872">
    <property type="term" value="F:metal ion binding"/>
    <property type="evidence" value="ECO:0007669"/>
    <property type="project" value="UniProtKB-KW"/>
</dbReference>
<name>A0A0U9HGT0_9FIRM</name>
<dbReference type="GO" id="GO:0016832">
    <property type="term" value="F:aldehyde-lyase activity"/>
    <property type="evidence" value="ECO:0007669"/>
    <property type="project" value="TreeGrafter"/>
</dbReference>
<dbReference type="STRING" id="224999.GCA_001485475_01937"/>
<reference evidence="4" key="1">
    <citation type="journal article" date="2016" name="Genome Announc.">
        <title>Draft Genome Sequence of the Syntrophic Lactate-Degrading Bacterium Tepidanaerobacter syntrophicus JLT.</title>
        <authorList>
            <person name="Matsuura N."/>
            <person name="Ohashi A."/>
            <person name="Tourlousse D.M."/>
            <person name="Sekiguchi Y."/>
        </authorList>
    </citation>
    <scope>NUCLEOTIDE SEQUENCE [LARGE SCALE GENOMIC DNA]</scope>
    <source>
        <strain evidence="4">JL</strain>
    </source>
</reference>
<dbReference type="SUPFAM" id="SSF53639">
    <property type="entry name" value="AraD/HMP-PK domain-like"/>
    <property type="match status" value="1"/>
</dbReference>
<proteinExistence type="predicted"/>
<feature type="domain" description="Class II aldolase/adducin N-terminal" evidence="3">
    <location>
        <begin position="8"/>
        <end position="185"/>
    </location>
</feature>
<evidence type="ECO:0000313" key="4">
    <source>
        <dbReference type="EMBL" id="GAQ25901.1"/>
    </source>
</evidence>
<dbReference type="PANTHER" id="PTHR22789:SF0">
    <property type="entry name" value="3-OXO-TETRONATE 4-PHOSPHATE DECARBOXYLASE-RELATED"/>
    <property type="match status" value="1"/>
</dbReference>
<dbReference type="InterPro" id="IPR050197">
    <property type="entry name" value="Aldolase_class_II_sugar_metab"/>
</dbReference>
<dbReference type="Gene3D" id="3.40.225.10">
    <property type="entry name" value="Class II aldolase/adducin N-terminal domain"/>
    <property type="match status" value="1"/>
</dbReference>
<dbReference type="GO" id="GO:0019323">
    <property type="term" value="P:pentose catabolic process"/>
    <property type="evidence" value="ECO:0007669"/>
    <property type="project" value="TreeGrafter"/>
</dbReference>
<dbReference type="Pfam" id="PF00596">
    <property type="entry name" value="Aldolase_II"/>
    <property type="match status" value="1"/>
</dbReference>
<accession>A0A0U9HGT0</accession>
<dbReference type="PANTHER" id="PTHR22789">
    <property type="entry name" value="FUCULOSE PHOSPHATE ALDOLASE"/>
    <property type="match status" value="1"/>
</dbReference>
<keyword evidence="2" id="KW-0456">Lyase</keyword>
<protein>
    <submittedName>
        <fullName evidence="4">L-fuculose-phosphate aldolase</fullName>
    </submittedName>
</protein>
<sequence length="221" mass="24770">MLLEAARKEIIDYGKKLIESKLTRGTGGNISMCDREKNIMAITPSGIDYFKIEPEQIVLIDVETGDIKEGDTIPSSECEMHRIFYKYREDVNAVIHTHATFAASISCLNQSLPPLHYLVGFAGLNVRCAPYATYGTVELAKNAFEAMKDRKACLLANHGLLAVGTSLAEAFAVTEQIEFCCELYYRAKSIGEPVILPEDEMIRVMERFKNYGQRVDNCEKI</sequence>
<dbReference type="OrthoDB" id="9786287at2"/>
<dbReference type="Proteomes" id="UP000062160">
    <property type="component" value="Unassembled WGS sequence"/>
</dbReference>
<gene>
    <name evidence="4" type="ORF">TSYNT_9151</name>
</gene>
<evidence type="ECO:0000256" key="2">
    <source>
        <dbReference type="ARBA" id="ARBA00023239"/>
    </source>
</evidence>
<dbReference type="EMBL" id="DF977003">
    <property type="protein sequence ID" value="GAQ25901.1"/>
    <property type="molecule type" value="Genomic_DNA"/>
</dbReference>
<evidence type="ECO:0000313" key="5">
    <source>
        <dbReference type="Proteomes" id="UP000062160"/>
    </source>
</evidence>
<dbReference type="NCBIfam" id="NF005302">
    <property type="entry name" value="PRK06833.1"/>
    <property type="match status" value="1"/>
</dbReference>
<dbReference type="InterPro" id="IPR036409">
    <property type="entry name" value="Aldolase_II/adducin_N_sf"/>
</dbReference>
<dbReference type="InterPro" id="IPR001303">
    <property type="entry name" value="Aldolase_II/adducin_N"/>
</dbReference>
<evidence type="ECO:0000256" key="1">
    <source>
        <dbReference type="ARBA" id="ARBA00022723"/>
    </source>
</evidence>
<dbReference type="GO" id="GO:0005829">
    <property type="term" value="C:cytosol"/>
    <property type="evidence" value="ECO:0007669"/>
    <property type="project" value="TreeGrafter"/>
</dbReference>
<dbReference type="AlphaFoldDB" id="A0A0U9HGT0"/>
<keyword evidence="5" id="KW-1185">Reference proteome</keyword>
<organism evidence="4">
    <name type="scientific">Tepidanaerobacter syntrophicus</name>
    <dbReference type="NCBI Taxonomy" id="224999"/>
    <lineage>
        <taxon>Bacteria</taxon>
        <taxon>Bacillati</taxon>
        <taxon>Bacillota</taxon>
        <taxon>Clostridia</taxon>
        <taxon>Thermosediminibacterales</taxon>
        <taxon>Tepidanaerobacteraceae</taxon>
        <taxon>Tepidanaerobacter</taxon>
    </lineage>
</organism>
<dbReference type="RefSeq" id="WP_059033531.1">
    <property type="nucleotide sequence ID" value="NZ_DF977003.1"/>
</dbReference>